<sequence>MSRISGLHIGIEQLSEIGSEHELAGLPERYVLPPDGHSVEAHFDALYPARRAEQQWLSLARPTGQFHELLRPQAFRQALNGLRHTLQASDSAPLQAAAGLIAQRSDDEHLLRMALNLLHKV</sequence>
<dbReference type="RefSeq" id="WP_048364101.1">
    <property type="nucleotide sequence ID" value="NZ_JAAEBV010000002.1"/>
</dbReference>
<dbReference type="EMBL" id="JYLF01000003">
    <property type="protein sequence ID" value="KMN14287.1"/>
    <property type="molecule type" value="Genomic_DNA"/>
</dbReference>
<protein>
    <recommendedName>
        <fullName evidence="3">Type III secretion protein</fullName>
    </recommendedName>
</protein>
<evidence type="ECO:0000313" key="2">
    <source>
        <dbReference type="Proteomes" id="UP000036325"/>
    </source>
</evidence>
<dbReference type="Pfam" id="PF09474">
    <property type="entry name" value="Type_III_YscX"/>
    <property type="match status" value="1"/>
</dbReference>
<dbReference type="Proteomes" id="UP000036325">
    <property type="component" value="Unassembled WGS sequence"/>
</dbReference>
<dbReference type="PATRIC" id="fig|1608994.3.peg.2590"/>
<dbReference type="InterPro" id="IPR012672">
    <property type="entry name" value="T3SS_YscX"/>
</dbReference>
<dbReference type="AlphaFoldDB" id="A0A0J6IQI7"/>
<organism evidence="1 2">
    <name type="scientific">Pseudomonas weihenstephanensis</name>
    <dbReference type="NCBI Taxonomy" id="1608994"/>
    <lineage>
        <taxon>Bacteria</taxon>
        <taxon>Pseudomonadati</taxon>
        <taxon>Pseudomonadota</taxon>
        <taxon>Gammaproteobacteria</taxon>
        <taxon>Pseudomonadales</taxon>
        <taxon>Pseudomonadaceae</taxon>
        <taxon>Pseudomonas</taxon>
    </lineage>
</organism>
<proteinExistence type="predicted"/>
<comment type="caution">
    <text evidence="1">The sequence shown here is derived from an EMBL/GenBank/DDBJ whole genome shotgun (WGS) entry which is preliminary data.</text>
</comment>
<name>A0A0J6IQI7_9PSED</name>
<gene>
    <name evidence="1" type="ORF">TU86_09850</name>
</gene>
<accession>A0A0J6IQI7</accession>
<dbReference type="NCBIfam" id="TIGR02502">
    <property type="entry name" value="type_III_YscX"/>
    <property type="match status" value="1"/>
</dbReference>
<accession>A0A0J6IYR9</accession>
<reference evidence="1 2" key="1">
    <citation type="submission" date="2015-02" db="EMBL/GenBank/DDBJ databases">
        <title>Pseudomonas helleri sp. nov. and Pseudomonas weihenstephanensis sp. nov., isolated from raw cows milk.</title>
        <authorList>
            <person name="von Neubeck M."/>
            <person name="Huptas C."/>
            <person name="Wenning M."/>
            <person name="Scherer S."/>
        </authorList>
    </citation>
    <scope>NUCLEOTIDE SEQUENCE [LARGE SCALE GENOMIC DNA]</scope>
    <source>
        <strain evidence="1 2">DSM 29166</strain>
    </source>
</reference>
<dbReference type="STRING" id="1608994.TU86_09850"/>
<evidence type="ECO:0000313" key="1">
    <source>
        <dbReference type="EMBL" id="KMN14287.1"/>
    </source>
</evidence>
<dbReference type="OrthoDB" id="6916027at2"/>
<evidence type="ECO:0008006" key="3">
    <source>
        <dbReference type="Google" id="ProtNLM"/>
    </source>
</evidence>